<evidence type="ECO:0000313" key="17">
    <source>
        <dbReference type="Proteomes" id="UP001345013"/>
    </source>
</evidence>
<name>A0ABR0KA00_9EURO</name>
<comment type="similarity">
    <text evidence="2">Belongs to the class-II aminoacyl-tRNA synthetase family.</text>
</comment>
<dbReference type="Pfam" id="PF01409">
    <property type="entry name" value="tRNA-synt_2d"/>
    <property type="match status" value="2"/>
</dbReference>
<evidence type="ECO:0000259" key="15">
    <source>
        <dbReference type="PROSITE" id="PS51447"/>
    </source>
</evidence>
<feature type="region of interest" description="Disordered" evidence="13">
    <location>
        <begin position="26"/>
        <end position="68"/>
    </location>
</feature>
<evidence type="ECO:0000313" key="16">
    <source>
        <dbReference type="EMBL" id="KAK5091915.1"/>
    </source>
</evidence>
<dbReference type="InterPro" id="IPR004530">
    <property type="entry name" value="Phe-tRNA-synth_IIc_mito"/>
</dbReference>
<dbReference type="Proteomes" id="UP001345013">
    <property type="component" value="Unassembled WGS sequence"/>
</dbReference>
<reference evidence="16 17" key="1">
    <citation type="submission" date="2023-08" db="EMBL/GenBank/DDBJ databases">
        <title>Black Yeasts Isolated from many extreme environments.</title>
        <authorList>
            <person name="Coleine C."/>
            <person name="Stajich J.E."/>
            <person name="Selbmann L."/>
        </authorList>
    </citation>
    <scope>NUCLEOTIDE SEQUENCE [LARGE SCALE GENOMIC DNA]</scope>
    <source>
        <strain evidence="16 17">CCFEE 5885</strain>
    </source>
</reference>
<keyword evidence="7" id="KW-0648">Protein biosynthesis</keyword>
<comment type="caution">
    <text evidence="16">The sequence shown here is derived from an EMBL/GenBank/DDBJ whole genome shotgun (WGS) entry which is preliminary data.</text>
</comment>
<dbReference type="PROSITE" id="PS50862">
    <property type="entry name" value="AA_TRNA_LIGASE_II"/>
    <property type="match status" value="1"/>
</dbReference>
<keyword evidence="10" id="KW-0030">Aminoacyl-tRNA synthetase</keyword>
<accession>A0ABR0KA00</accession>
<dbReference type="PANTHER" id="PTHR11538">
    <property type="entry name" value="PHENYLALANYL-TRNA SYNTHETASE"/>
    <property type="match status" value="1"/>
</dbReference>
<dbReference type="SUPFAM" id="SSF55681">
    <property type="entry name" value="Class II aaRS and biotin synthetases"/>
    <property type="match status" value="1"/>
</dbReference>
<keyword evidence="4 16" id="KW-0436">Ligase</keyword>
<dbReference type="Gene3D" id="3.30.930.10">
    <property type="entry name" value="Bira Bifunctional Protein, Domain 2"/>
    <property type="match status" value="1"/>
</dbReference>
<dbReference type="InterPro" id="IPR045864">
    <property type="entry name" value="aa-tRNA-synth_II/BPL/LPL"/>
</dbReference>
<evidence type="ECO:0000256" key="2">
    <source>
        <dbReference type="ARBA" id="ARBA00008226"/>
    </source>
</evidence>
<keyword evidence="5" id="KW-0547">Nucleotide-binding</keyword>
<dbReference type="InterPro" id="IPR036690">
    <property type="entry name" value="Fdx_antiC-bd_sf"/>
</dbReference>
<evidence type="ECO:0000256" key="6">
    <source>
        <dbReference type="ARBA" id="ARBA00022840"/>
    </source>
</evidence>
<dbReference type="PANTHER" id="PTHR11538:SF41">
    <property type="entry name" value="PHENYLALANINE--TRNA LIGASE, MITOCHONDRIAL"/>
    <property type="match status" value="1"/>
</dbReference>
<evidence type="ECO:0000256" key="13">
    <source>
        <dbReference type="SAM" id="MobiDB-lite"/>
    </source>
</evidence>
<keyword evidence="17" id="KW-1185">Reference proteome</keyword>
<evidence type="ECO:0000256" key="8">
    <source>
        <dbReference type="ARBA" id="ARBA00022946"/>
    </source>
</evidence>
<keyword evidence="9" id="KW-0496">Mitochondrion</keyword>
<comment type="catalytic activity">
    <reaction evidence="12">
        <text>tRNA(Phe) + L-phenylalanine + ATP = L-phenylalanyl-tRNA(Phe) + AMP + diphosphate + H(+)</text>
        <dbReference type="Rhea" id="RHEA:19413"/>
        <dbReference type="Rhea" id="RHEA-COMP:9668"/>
        <dbReference type="Rhea" id="RHEA-COMP:9699"/>
        <dbReference type="ChEBI" id="CHEBI:15378"/>
        <dbReference type="ChEBI" id="CHEBI:30616"/>
        <dbReference type="ChEBI" id="CHEBI:33019"/>
        <dbReference type="ChEBI" id="CHEBI:58095"/>
        <dbReference type="ChEBI" id="CHEBI:78442"/>
        <dbReference type="ChEBI" id="CHEBI:78531"/>
        <dbReference type="ChEBI" id="CHEBI:456215"/>
        <dbReference type="EC" id="6.1.1.20"/>
    </reaction>
</comment>
<evidence type="ECO:0000256" key="12">
    <source>
        <dbReference type="ARBA" id="ARBA00049255"/>
    </source>
</evidence>
<evidence type="ECO:0000259" key="14">
    <source>
        <dbReference type="PROSITE" id="PS50862"/>
    </source>
</evidence>
<dbReference type="NCBIfam" id="TIGR00469">
    <property type="entry name" value="pheS_mito"/>
    <property type="match status" value="1"/>
</dbReference>
<evidence type="ECO:0000256" key="4">
    <source>
        <dbReference type="ARBA" id="ARBA00022598"/>
    </source>
</evidence>
<dbReference type="InterPro" id="IPR006195">
    <property type="entry name" value="aa-tRNA-synth_II"/>
</dbReference>
<evidence type="ECO:0000256" key="10">
    <source>
        <dbReference type="ARBA" id="ARBA00023146"/>
    </source>
</evidence>
<keyword evidence="8" id="KW-0809">Transit peptide</keyword>
<dbReference type="PROSITE" id="PS51447">
    <property type="entry name" value="FDX_ACB"/>
    <property type="match status" value="1"/>
</dbReference>
<dbReference type="Gene3D" id="3.30.70.380">
    <property type="entry name" value="Ferrodoxin-fold anticodon-binding domain"/>
    <property type="match status" value="1"/>
</dbReference>
<feature type="compositionally biased region" description="Polar residues" evidence="13">
    <location>
        <begin position="42"/>
        <end position="53"/>
    </location>
</feature>
<protein>
    <recommendedName>
        <fullName evidence="3">phenylalanine--tRNA ligase</fullName>
        <ecNumber evidence="3">6.1.1.20</ecNumber>
    </recommendedName>
    <alternativeName>
        <fullName evidence="11">Phenylalanyl-tRNA synthetase</fullName>
    </alternativeName>
</protein>
<evidence type="ECO:0000256" key="11">
    <source>
        <dbReference type="ARBA" id="ARBA00031194"/>
    </source>
</evidence>
<dbReference type="Pfam" id="PF03147">
    <property type="entry name" value="FDX-ACB"/>
    <property type="match status" value="1"/>
</dbReference>
<evidence type="ECO:0000256" key="5">
    <source>
        <dbReference type="ARBA" id="ARBA00022741"/>
    </source>
</evidence>
<dbReference type="EC" id="6.1.1.20" evidence="3"/>
<keyword evidence="6" id="KW-0067">ATP-binding</keyword>
<comment type="subcellular location">
    <subcellularLocation>
        <location evidence="1">Mitochondrion matrix</location>
    </subcellularLocation>
</comment>
<sequence length="518" mass="59034">MHLARTGAFLRALRVSSLSEVDPKKTAATSSLIEIEQDEHSQSSTDGTSNWSETKPGKSILGRHYPSDQTTNVTDTILELVGRKLYDTPNHPIAITRKLIESVFPPPVYKNHIATYPVVSTKDNFDVLGFPEDHPGRSRTDTYYVDSKTVLRTHTSAHQHSAFQHIADHEENGYTICADVYRRDSIDRSHFPVFHQMEGARTWQLPPKNHYKETRLQQQQRRAQMIRGSIDAMPKHGLEIIDEAGPYNDHTNPIQIQHDPDDSQLVVEHLKRSLEQLVQKVFTAAQEARPDQKQEQLKVRWIEAYFPFTSPSFELEVFWQGEWLELLGSGVVQQSILNHAGLNDRIGWAWGIGIERLAMLLFNVPDIRLFWSQDERFLKQFQDGKITRFESFSKFPPCYKDISFWVRPSPASASPIGAESSSGVAVAAGGDSKKASPAETQPAAFHENDIMEIVRDVAGTLVEDVRLVDEFVHPQNGKKSLCYRINYRSNERTLTNEEVNELHQKVTDKMMQLPIEIR</sequence>
<evidence type="ECO:0000256" key="3">
    <source>
        <dbReference type="ARBA" id="ARBA00012814"/>
    </source>
</evidence>
<organism evidence="16 17">
    <name type="scientific">Lithohypha guttulata</name>
    <dbReference type="NCBI Taxonomy" id="1690604"/>
    <lineage>
        <taxon>Eukaryota</taxon>
        <taxon>Fungi</taxon>
        <taxon>Dikarya</taxon>
        <taxon>Ascomycota</taxon>
        <taxon>Pezizomycotina</taxon>
        <taxon>Eurotiomycetes</taxon>
        <taxon>Chaetothyriomycetidae</taxon>
        <taxon>Chaetothyriales</taxon>
        <taxon>Trichomeriaceae</taxon>
        <taxon>Lithohypha</taxon>
    </lineage>
</organism>
<gene>
    <name evidence="16" type="primary">MSF1</name>
    <name evidence="16" type="ORF">LTR24_005692</name>
</gene>
<dbReference type="SMART" id="SM00896">
    <property type="entry name" value="FDX-ACB"/>
    <property type="match status" value="1"/>
</dbReference>
<proteinExistence type="inferred from homology"/>
<evidence type="ECO:0000256" key="7">
    <source>
        <dbReference type="ARBA" id="ARBA00022917"/>
    </source>
</evidence>
<dbReference type="EMBL" id="JAVRRG010000067">
    <property type="protein sequence ID" value="KAK5091915.1"/>
    <property type="molecule type" value="Genomic_DNA"/>
</dbReference>
<feature type="domain" description="Aminoacyl-transfer RNA synthetases class-II family profile" evidence="14">
    <location>
        <begin position="178"/>
        <end position="397"/>
    </location>
</feature>
<dbReference type="InterPro" id="IPR002319">
    <property type="entry name" value="Phenylalanyl-tRNA_Synthase"/>
</dbReference>
<feature type="domain" description="FDX-ACB" evidence="15">
    <location>
        <begin position="393"/>
        <end position="518"/>
    </location>
</feature>
<dbReference type="SUPFAM" id="SSF54991">
    <property type="entry name" value="Anticodon-binding domain of PheRS"/>
    <property type="match status" value="1"/>
</dbReference>
<evidence type="ECO:0000256" key="9">
    <source>
        <dbReference type="ARBA" id="ARBA00023128"/>
    </source>
</evidence>
<evidence type="ECO:0000256" key="1">
    <source>
        <dbReference type="ARBA" id="ARBA00004305"/>
    </source>
</evidence>
<dbReference type="InterPro" id="IPR005121">
    <property type="entry name" value="Fdx_antiC-bd"/>
</dbReference>
<dbReference type="GO" id="GO:0004826">
    <property type="term" value="F:phenylalanine-tRNA ligase activity"/>
    <property type="evidence" value="ECO:0007669"/>
    <property type="project" value="UniProtKB-EC"/>
</dbReference>